<gene>
    <name evidence="1" type="ORF">CWI84_05415</name>
</gene>
<dbReference type="EMBL" id="PIQH01000004">
    <property type="protein sequence ID" value="RUO80496.1"/>
    <property type="molecule type" value="Genomic_DNA"/>
</dbReference>
<keyword evidence="2" id="KW-1185">Reference proteome</keyword>
<comment type="caution">
    <text evidence="1">The sequence shown here is derived from an EMBL/GenBank/DDBJ whole genome shotgun (WGS) entry which is preliminary data.</text>
</comment>
<dbReference type="Proteomes" id="UP000287996">
    <property type="component" value="Unassembled WGS sequence"/>
</dbReference>
<proteinExistence type="predicted"/>
<evidence type="ECO:0000313" key="1">
    <source>
        <dbReference type="EMBL" id="RUO80496.1"/>
    </source>
</evidence>
<accession>A0A432ZRN9</accession>
<protein>
    <submittedName>
        <fullName evidence="1">Uncharacterized protein</fullName>
    </submittedName>
</protein>
<dbReference type="RefSeq" id="WP_126841553.1">
    <property type="nucleotide sequence ID" value="NZ_PIQH01000004.1"/>
</dbReference>
<reference evidence="1 2" key="1">
    <citation type="journal article" date="2011" name="Front. Microbiol.">
        <title>Genomic signatures of strain selection and enhancement in Bacillus atrophaeus var. globigii, a historical biowarfare simulant.</title>
        <authorList>
            <person name="Gibbons H.S."/>
            <person name="Broomall S.M."/>
            <person name="McNew L.A."/>
            <person name="Daligault H."/>
            <person name="Chapman C."/>
            <person name="Bruce D."/>
            <person name="Karavis M."/>
            <person name="Krepps M."/>
            <person name="McGregor P.A."/>
            <person name="Hong C."/>
            <person name="Park K.H."/>
            <person name="Akmal A."/>
            <person name="Feldman A."/>
            <person name="Lin J.S."/>
            <person name="Chang W.E."/>
            <person name="Higgs B.W."/>
            <person name="Demirev P."/>
            <person name="Lindquist J."/>
            <person name="Liem A."/>
            <person name="Fochler E."/>
            <person name="Read T.D."/>
            <person name="Tapia R."/>
            <person name="Johnson S."/>
            <person name="Bishop-Lilly K.A."/>
            <person name="Detter C."/>
            <person name="Han C."/>
            <person name="Sozhamannan S."/>
            <person name="Rosenzweig C.N."/>
            <person name="Skowronski E.W."/>
        </authorList>
    </citation>
    <scope>NUCLEOTIDE SEQUENCE [LARGE SCALE GENOMIC DNA]</scope>
    <source>
        <strain evidence="1 2">CC-PW-9</strain>
    </source>
</reference>
<evidence type="ECO:0000313" key="2">
    <source>
        <dbReference type="Proteomes" id="UP000287996"/>
    </source>
</evidence>
<dbReference type="OrthoDB" id="6239009at2"/>
<dbReference type="AlphaFoldDB" id="A0A432ZRN9"/>
<organism evidence="1 2">
    <name type="scientific">Idiomarina tyrosinivorans</name>
    <dbReference type="NCBI Taxonomy" id="1445662"/>
    <lineage>
        <taxon>Bacteria</taxon>
        <taxon>Pseudomonadati</taxon>
        <taxon>Pseudomonadota</taxon>
        <taxon>Gammaproteobacteria</taxon>
        <taxon>Alteromonadales</taxon>
        <taxon>Idiomarinaceae</taxon>
        <taxon>Idiomarina</taxon>
    </lineage>
</organism>
<name>A0A432ZRN9_9GAMM</name>
<sequence length="173" mass="20226">MLFLNDVPATLQVWEWQSWQTENLLTSQLWYLTPGQELTLKQLQQHFPDCPQPQAQVWVCMIDQQLWSIMKHQDGQWWLMRLSNSPVSQQITRGVLGVRLMASSNDQQQVTLWTSRRSLARLLSALQFRFGQDISAIHRPTPKQAFIEFNDGAMLTIEQQAQQTISVWYQPDV</sequence>